<organism evidence="4 5">
    <name type="scientific">Listeria floridensis FSL S10-1187</name>
    <dbReference type="NCBI Taxonomy" id="1265817"/>
    <lineage>
        <taxon>Bacteria</taxon>
        <taxon>Bacillati</taxon>
        <taxon>Bacillota</taxon>
        <taxon>Bacilli</taxon>
        <taxon>Bacillales</taxon>
        <taxon>Listeriaceae</taxon>
        <taxon>Listeria</taxon>
    </lineage>
</organism>
<evidence type="ECO:0000256" key="2">
    <source>
        <dbReference type="ARBA" id="ARBA00022679"/>
    </source>
</evidence>
<dbReference type="EMBL" id="AODF01000014">
    <property type="protein sequence ID" value="EUJ31981.1"/>
    <property type="molecule type" value="Genomic_DNA"/>
</dbReference>
<dbReference type="InterPro" id="IPR029063">
    <property type="entry name" value="SAM-dependent_MTases_sf"/>
</dbReference>
<proteinExistence type="predicted"/>
<dbReference type="Gene3D" id="3.40.50.150">
    <property type="entry name" value="Vaccinia Virus protein VP39"/>
    <property type="match status" value="1"/>
</dbReference>
<dbReference type="SUPFAM" id="SSF53335">
    <property type="entry name" value="S-adenosyl-L-methionine-dependent methyltransferases"/>
    <property type="match status" value="1"/>
</dbReference>
<comment type="caution">
    <text evidence="4">The sequence shown here is derived from an EMBL/GenBank/DDBJ whole genome shotgun (WGS) entry which is preliminary data.</text>
</comment>
<evidence type="ECO:0000313" key="4">
    <source>
        <dbReference type="EMBL" id="EUJ31981.1"/>
    </source>
</evidence>
<reference evidence="4 5" key="1">
    <citation type="journal article" date="2014" name="Int. J. Syst. Evol. Microbiol.">
        <title>Listeria floridensis sp. nov., Listeria aquatica sp. nov., Listeria cornellensis sp. nov., Listeria riparia sp. nov. and Listeria grandensis sp. nov., from agricultural and natural environments.</title>
        <authorList>
            <person name="den Bakker H.C."/>
            <person name="Warchocki S."/>
            <person name="Wright E.M."/>
            <person name="Allred A.F."/>
            <person name="Ahlstrom C."/>
            <person name="Manuel C.S."/>
            <person name="Stasiewicz M.J."/>
            <person name="Burrell A."/>
            <person name="Roof S."/>
            <person name="Strawn L."/>
            <person name="Fortes E.D."/>
            <person name="Nightingale K.K."/>
            <person name="Kephart D."/>
            <person name="Wiedmann M."/>
        </authorList>
    </citation>
    <scope>NUCLEOTIDE SEQUENCE [LARGE SCALE GENOMIC DNA]</scope>
    <source>
        <strain evidence="4 5">FSL S10-1187</strain>
    </source>
</reference>
<dbReference type="Pfam" id="PF01596">
    <property type="entry name" value="Methyltransf_3"/>
    <property type="match status" value="1"/>
</dbReference>
<dbReference type="Proteomes" id="UP000019249">
    <property type="component" value="Unassembled WGS sequence"/>
</dbReference>
<dbReference type="InterPro" id="IPR002935">
    <property type="entry name" value="SAM_O-MeTrfase"/>
</dbReference>
<dbReference type="InterPro" id="IPR050362">
    <property type="entry name" value="Cation-dep_OMT"/>
</dbReference>
<dbReference type="PANTHER" id="PTHR10509:SF14">
    <property type="entry name" value="CAFFEOYL-COA O-METHYLTRANSFERASE 3-RELATED"/>
    <property type="match status" value="1"/>
</dbReference>
<protein>
    <submittedName>
        <fullName evidence="4">O-methyltransferase family protein</fullName>
    </submittedName>
</protein>
<dbReference type="PANTHER" id="PTHR10509">
    <property type="entry name" value="O-METHYLTRANSFERASE-RELATED"/>
    <property type="match status" value="1"/>
</dbReference>
<keyword evidence="5" id="KW-1185">Reference proteome</keyword>
<dbReference type="PROSITE" id="PS51682">
    <property type="entry name" value="SAM_OMT_I"/>
    <property type="match status" value="1"/>
</dbReference>
<name>A0ABP3AYB8_9LIST</name>
<keyword evidence="3" id="KW-0949">S-adenosyl-L-methionine</keyword>
<keyword evidence="2" id="KW-0808">Transferase</keyword>
<gene>
    <name evidence="4" type="ORF">MFLO_07322</name>
</gene>
<keyword evidence="1" id="KW-0489">Methyltransferase</keyword>
<sequence>MDKFVELDEKLMNLLVKQEDFLTDAVRRSQAAGLPAIEVSPAQGQFLYLLAKLSGARRILEIGTLAGYSTLFFAKSLPDEGGTVVTLESDPDTASVAEENFMASPYRNKIQLLVGQAKNTMRLL</sequence>
<evidence type="ECO:0000256" key="1">
    <source>
        <dbReference type="ARBA" id="ARBA00022603"/>
    </source>
</evidence>
<evidence type="ECO:0000256" key="3">
    <source>
        <dbReference type="ARBA" id="ARBA00022691"/>
    </source>
</evidence>
<accession>A0ABP3AYB8</accession>
<evidence type="ECO:0000313" key="5">
    <source>
        <dbReference type="Proteomes" id="UP000019249"/>
    </source>
</evidence>